<dbReference type="Gramene" id="rna16538">
    <property type="protein sequence ID" value="RHN68219.1"/>
    <property type="gene ID" value="gene16538"/>
</dbReference>
<gene>
    <name evidence="10" type="primary">25489281</name>
    <name evidence="8" type="ordered locus">MTR_3g067695</name>
    <name evidence="9" type="ORF">MtrunA17_Chr3g0111471</name>
</gene>
<dbReference type="AlphaFoldDB" id="A0A072V916"/>
<dbReference type="PRINTS" id="PR00834">
    <property type="entry name" value="PROTEASES2C"/>
</dbReference>
<keyword evidence="8" id="KW-0645">Protease</keyword>
<dbReference type="Proteomes" id="UP000002051">
    <property type="component" value="Chromosome 3"/>
</dbReference>
<evidence type="ECO:0000256" key="4">
    <source>
        <dbReference type="ARBA" id="ARBA00020338"/>
    </source>
</evidence>
<dbReference type="InterPro" id="IPR009003">
    <property type="entry name" value="Peptidase_S1_PA"/>
</dbReference>
<dbReference type="Pfam" id="PF13365">
    <property type="entry name" value="Trypsin_2"/>
    <property type="match status" value="1"/>
</dbReference>
<evidence type="ECO:0000313" key="8">
    <source>
        <dbReference type="EMBL" id="KEH34680.1"/>
    </source>
</evidence>
<dbReference type="InterPro" id="IPR001478">
    <property type="entry name" value="PDZ"/>
</dbReference>
<dbReference type="InterPro" id="IPR001940">
    <property type="entry name" value="Peptidase_S1C"/>
</dbReference>
<dbReference type="InterPro" id="IPR025926">
    <property type="entry name" value="PDZ-like_dom"/>
</dbReference>
<dbReference type="Pfam" id="PF17820">
    <property type="entry name" value="PDZ_6"/>
    <property type="match status" value="1"/>
</dbReference>
<evidence type="ECO:0000256" key="5">
    <source>
        <dbReference type="ARBA" id="ARBA00021524"/>
    </source>
</evidence>
<reference evidence="8 11" key="2">
    <citation type="journal article" date="2014" name="BMC Genomics">
        <title>An improved genome release (version Mt4.0) for the model legume Medicago truncatula.</title>
        <authorList>
            <person name="Tang H."/>
            <person name="Krishnakumar V."/>
            <person name="Bidwell S."/>
            <person name="Rosen B."/>
            <person name="Chan A."/>
            <person name="Zhou S."/>
            <person name="Gentzbittel L."/>
            <person name="Childs K.L."/>
            <person name="Yandell M."/>
            <person name="Gundlach H."/>
            <person name="Mayer K.F."/>
            <person name="Schwartz D.C."/>
            <person name="Town C.D."/>
        </authorList>
    </citation>
    <scope>GENOME REANNOTATION</scope>
    <source>
        <strain evidence="8">A17</strain>
        <strain evidence="10 11">cv. Jemalong A17</strain>
    </source>
</reference>
<evidence type="ECO:0000256" key="2">
    <source>
        <dbReference type="ARBA" id="ARBA00004123"/>
    </source>
</evidence>
<dbReference type="KEGG" id="mtr:25489281"/>
<name>A0A072V916_MEDTR</name>
<comment type="subcellular location">
    <subcellularLocation>
        <location evidence="2">Nucleus</location>
    </subcellularLocation>
</comment>
<dbReference type="Gene3D" id="2.30.42.10">
    <property type="match status" value="3"/>
</dbReference>
<evidence type="ECO:0000313" key="11">
    <source>
        <dbReference type="Proteomes" id="UP000002051"/>
    </source>
</evidence>
<sequence length="1107" mass="121238">MGDLTQRLESPGAAAKANDLCVEIDPPPCQENAVTADDWRKCLKKVVPAVVVLRITGPRFFDTETTDSSCATGFVVDKRRGIILTNRHVVKPGPVVAEAMFSNREEVPVHPIYRDPVHDFGFFRYDPNAIKFLNYEEIPLAPEAACVGLEIRVVGNDSGEKVSILAGTIARLDRDAPIYKMDGYNDFNTFYMQAASGTKGGSSGSPVIDWQGRAVALNAGGKILSASAFFLPLDRVVRALRFLQKGSETYVDKWKPVSIPRGTLQATFLHKGFDETRRLGIRSETEQIVRNASPATETGMLVVESAVPGGPAYEHLEPGDVLVRVNGEVITQFLKLETLLDDSVNSNIELQIERGGTSKSVTLLVQDLHSITPNYFLEVSGAVIQPLSYQQARNFRFHCGLVYAAEPGYMLSKAGVPRHAIIKKFAGEEISCLKELISVLSKLSRGARVPLEYISYADRHRRKSVLVTVDRHEWYAPPRIYTRDDSTGLWIAKPAFQPDCLFLSSGAKDAGNLASHPISLTGERACGGDVGEGNLQELVDGVPSLETNYEDLSERVTHHNGSDGIVNKQRVDGLSTDGSVADISLNESEKSKLEKSGAIQDDGLMDFQGANAATANASGTERVIESTLVNFEVHVPPSCMLDCVHSQSFIGTGVIIYHTKDMGLVAVDKNTVAVSSSDVLLSFAAFPVEIPGEVVFLHPVHNYALISYDPSALGPIGASLVRAAELLPEPALCRGDSVYLLGLSRSLRATSRKSVVTNPCAALSLESAGSPRYRATNMEVIELDTDFGLAISGVLTDEQGRVRALWGSFSTQLKVGSSTSSHQFVRGIPIYSISQILDKIISGANGSPLLINGVKRPMPLMRILEVEFYPTLLSKARSFGLSDVWIQALVKKDPIRRQVLRVKGCLAGSKAENLLEQGDMVLAINKEPVTCFLDIENACQALDKSNINDDKLQMTIFRQGREIELLVRADVRDGNGTTRTVNWCGCLVQEPHSAVRALGFLPNEGHGVFGTRWSYGSPAHRYGLYALQWIVEINGKPTPDLDSFVNVTKELEHGEFVRVRTIHLDGKPQVLTLKQDLHYWPTWELRFNPDTGIWHRNVIKTLNHSSV</sequence>
<dbReference type="EMBL" id="PSQE01000003">
    <property type="protein sequence ID" value="RHN68219.1"/>
    <property type="molecule type" value="Genomic_DNA"/>
</dbReference>
<dbReference type="InterPro" id="IPR036034">
    <property type="entry name" value="PDZ_sf"/>
</dbReference>
<dbReference type="Pfam" id="PF12812">
    <property type="entry name" value="PDZ_1"/>
    <property type="match status" value="2"/>
</dbReference>
<comment type="similarity">
    <text evidence="3">Belongs to the peptidase S1C family.</text>
</comment>
<evidence type="ECO:0000256" key="6">
    <source>
        <dbReference type="ARBA" id="ARBA00023242"/>
    </source>
</evidence>
<proteinExistence type="inferred from homology"/>
<reference evidence="8 11" key="1">
    <citation type="journal article" date="2011" name="Nature">
        <title>The Medicago genome provides insight into the evolution of rhizobial symbioses.</title>
        <authorList>
            <person name="Young N.D."/>
            <person name="Debelle F."/>
            <person name="Oldroyd G.E."/>
            <person name="Geurts R."/>
            <person name="Cannon S.B."/>
            <person name="Udvardi M.K."/>
            <person name="Benedito V.A."/>
            <person name="Mayer K.F."/>
            <person name="Gouzy J."/>
            <person name="Schoof H."/>
            <person name="Van de Peer Y."/>
            <person name="Proost S."/>
            <person name="Cook D.R."/>
            <person name="Meyers B.C."/>
            <person name="Spannagl M."/>
            <person name="Cheung F."/>
            <person name="De Mita S."/>
            <person name="Krishnakumar V."/>
            <person name="Gundlach H."/>
            <person name="Zhou S."/>
            <person name="Mudge J."/>
            <person name="Bharti A.K."/>
            <person name="Murray J.D."/>
            <person name="Naoumkina M.A."/>
            <person name="Rosen B."/>
            <person name="Silverstein K.A."/>
            <person name="Tang H."/>
            <person name="Rombauts S."/>
            <person name="Zhao P.X."/>
            <person name="Zhou P."/>
            <person name="Barbe V."/>
            <person name="Bardou P."/>
            <person name="Bechner M."/>
            <person name="Bellec A."/>
            <person name="Berger A."/>
            <person name="Berges H."/>
            <person name="Bidwell S."/>
            <person name="Bisseling T."/>
            <person name="Choisne N."/>
            <person name="Couloux A."/>
            <person name="Denny R."/>
            <person name="Deshpande S."/>
            <person name="Dai X."/>
            <person name="Doyle J.J."/>
            <person name="Dudez A.M."/>
            <person name="Farmer A.D."/>
            <person name="Fouteau S."/>
            <person name="Franken C."/>
            <person name="Gibelin C."/>
            <person name="Gish J."/>
            <person name="Goldstein S."/>
            <person name="Gonzalez A.J."/>
            <person name="Green P.J."/>
            <person name="Hallab A."/>
            <person name="Hartog M."/>
            <person name="Hua A."/>
            <person name="Humphray S.J."/>
            <person name="Jeong D.H."/>
            <person name="Jing Y."/>
            <person name="Jocker A."/>
            <person name="Kenton S.M."/>
            <person name="Kim D.J."/>
            <person name="Klee K."/>
            <person name="Lai H."/>
            <person name="Lang C."/>
            <person name="Lin S."/>
            <person name="Macmil S.L."/>
            <person name="Magdelenat G."/>
            <person name="Matthews L."/>
            <person name="McCorrison J."/>
            <person name="Monaghan E.L."/>
            <person name="Mun J.H."/>
            <person name="Najar F.Z."/>
            <person name="Nicholson C."/>
            <person name="Noirot C."/>
            <person name="O'Bleness M."/>
            <person name="Paule C.R."/>
            <person name="Poulain J."/>
            <person name="Prion F."/>
            <person name="Qin B."/>
            <person name="Qu C."/>
            <person name="Retzel E.F."/>
            <person name="Riddle C."/>
            <person name="Sallet E."/>
            <person name="Samain S."/>
            <person name="Samson N."/>
            <person name="Sanders I."/>
            <person name="Saurat O."/>
            <person name="Scarpelli C."/>
            <person name="Schiex T."/>
            <person name="Segurens B."/>
            <person name="Severin A.J."/>
            <person name="Sherrier D.J."/>
            <person name="Shi R."/>
            <person name="Sims S."/>
            <person name="Singer S.R."/>
            <person name="Sinharoy S."/>
            <person name="Sterck L."/>
            <person name="Viollet A."/>
            <person name="Wang B.B."/>
            <person name="Wang K."/>
            <person name="Wang M."/>
            <person name="Wang X."/>
            <person name="Warfsmann J."/>
            <person name="Weissenbach J."/>
            <person name="White D.D."/>
            <person name="White J.D."/>
            <person name="Wiley G.B."/>
            <person name="Wincker P."/>
            <person name="Xing Y."/>
            <person name="Yang L."/>
            <person name="Yao Z."/>
            <person name="Ying F."/>
            <person name="Zhai J."/>
            <person name="Zhou L."/>
            <person name="Zuber A."/>
            <person name="Denarie J."/>
            <person name="Dixon R.A."/>
            <person name="May G.D."/>
            <person name="Schwartz D.C."/>
            <person name="Rogers J."/>
            <person name="Quetier F."/>
            <person name="Town C.D."/>
            <person name="Roe B.A."/>
        </authorList>
    </citation>
    <scope>NUCLEOTIDE SEQUENCE [LARGE SCALE GENOMIC DNA]</scope>
    <source>
        <strain evidence="8">A17</strain>
        <strain evidence="10 11">cv. Jemalong A17</strain>
    </source>
</reference>
<dbReference type="PANTHER" id="PTHR46366">
    <property type="entry name" value="PRO-APOPTOTIC SERINE PROTEASE NMA111"/>
    <property type="match status" value="1"/>
</dbReference>
<reference evidence="9" key="4">
    <citation type="journal article" date="2018" name="Nat. Plants">
        <title>Whole-genome landscape of Medicago truncatula symbiotic genes.</title>
        <authorList>
            <person name="Pecrix Y."/>
            <person name="Gamas P."/>
            <person name="Carrere S."/>
        </authorList>
    </citation>
    <scope>NUCLEOTIDE SEQUENCE</scope>
    <source>
        <tissue evidence="9">Leaves</tissue>
    </source>
</reference>
<dbReference type="GO" id="GO:0004252">
    <property type="term" value="F:serine-type endopeptidase activity"/>
    <property type="evidence" value="ECO:0000318"/>
    <property type="project" value="GO_Central"/>
</dbReference>
<keyword evidence="9" id="KW-0378">Hydrolase</keyword>
<dbReference type="SUPFAM" id="SSF50156">
    <property type="entry name" value="PDZ domain-like"/>
    <property type="match status" value="3"/>
</dbReference>
<dbReference type="GO" id="GO:0006508">
    <property type="term" value="P:proteolysis"/>
    <property type="evidence" value="ECO:0007669"/>
    <property type="project" value="UniProtKB-KW"/>
</dbReference>
<feature type="domain" description="PDZ" evidence="7">
    <location>
        <begin position="266"/>
        <end position="330"/>
    </location>
</feature>
<evidence type="ECO:0000256" key="3">
    <source>
        <dbReference type="ARBA" id="ARBA00010541"/>
    </source>
</evidence>
<dbReference type="GO" id="GO:0005634">
    <property type="term" value="C:nucleus"/>
    <property type="evidence" value="ECO:0000318"/>
    <property type="project" value="GO_Central"/>
</dbReference>
<dbReference type="SMART" id="SM00228">
    <property type="entry name" value="PDZ"/>
    <property type="match status" value="3"/>
</dbReference>
<dbReference type="PROSITE" id="PS50106">
    <property type="entry name" value="PDZ"/>
    <property type="match status" value="1"/>
</dbReference>
<dbReference type="CDD" id="cd06786">
    <property type="entry name" value="cpPDZ1_ScNma111-like"/>
    <property type="match status" value="1"/>
</dbReference>
<dbReference type="SUPFAM" id="SSF50494">
    <property type="entry name" value="Trypsin-like serine proteases"/>
    <property type="match status" value="2"/>
</dbReference>
<dbReference type="InterPro" id="IPR041489">
    <property type="entry name" value="PDZ_6"/>
</dbReference>
<dbReference type="HOGENOM" id="CLU_003212_1_1_1"/>
<organism evidence="8 11">
    <name type="scientific">Medicago truncatula</name>
    <name type="common">Barrel medic</name>
    <name type="synonym">Medicago tribuloides</name>
    <dbReference type="NCBI Taxonomy" id="3880"/>
    <lineage>
        <taxon>Eukaryota</taxon>
        <taxon>Viridiplantae</taxon>
        <taxon>Streptophyta</taxon>
        <taxon>Embryophyta</taxon>
        <taxon>Tracheophyta</taxon>
        <taxon>Spermatophyta</taxon>
        <taxon>Magnoliopsida</taxon>
        <taxon>eudicotyledons</taxon>
        <taxon>Gunneridae</taxon>
        <taxon>Pentapetalae</taxon>
        <taxon>rosids</taxon>
        <taxon>fabids</taxon>
        <taxon>Fabales</taxon>
        <taxon>Fabaceae</taxon>
        <taxon>Papilionoideae</taxon>
        <taxon>50 kb inversion clade</taxon>
        <taxon>NPAAA clade</taxon>
        <taxon>Hologalegina</taxon>
        <taxon>IRL clade</taxon>
        <taxon>Trifolieae</taxon>
        <taxon>Medicago</taxon>
    </lineage>
</organism>
<comment type="function">
    <text evidence="1">Nuclear serine protease which mediates apoptosis.</text>
</comment>
<accession>A0A072V916</accession>
<dbReference type="Gene3D" id="2.40.10.120">
    <property type="match status" value="1"/>
</dbReference>
<evidence type="ECO:0000256" key="1">
    <source>
        <dbReference type="ARBA" id="ARBA00002558"/>
    </source>
</evidence>
<dbReference type="EnsemblPlants" id="KEH34680">
    <property type="protein sequence ID" value="KEH34680"/>
    <property type="gene ID" value="MTR_3g067695"/>
</dbReference>
<dbReference type="EMBL" id="CM001219">
    <property type="protein sequence ID" value="KEH34680.1"/>
    <property type="molecule type" value="Genomic_DNA"/>
</dbReference>
<keyword evidence="11" id="KW-1185">Reference proteome</keyword>
<evidence type="ECO:0000313" key="9">
    <source>
        <dbReference type="EMBL" id="RHN68219.1"/>
    </source>
</evidence>
<evidence type="ECO:0000313" key="10">
    <source>
        <dbReference type="EnsemblPlants" id="KEH34680"/>
    </source>
</evidence>
<evidence type="ECO:0000259" key="7">
    <source>
        <dbReference type="PROSITE" id="PS50106"/>
    </source>
</evidence>
<reference evidence="10" key="3">
    <citation type="submission" date="2015-04" db="UniProtKB">
        <authorList>
            <consortium name="EnsemblPlants"/>
        </authorList>
    </citation>
    <scope>IDENTIFICATION</scope>
    <source>
        <strain evidence="10">cv. Jemalong A17</strain>
    </source>
</reference>
<keyword evidence="6" id="KW-0539">Nucleus</keyword>
<dbReference type="CDD" id="cd06787">
    <property type="entry name" value="cpPDZ_AthDEGP7-like"/>
    <property type="match status" value="1"/>
</dbReference>
<dbReference type="GO" id="GO:0043065">
    <property type="term" value="P:positive regulation of apoptotic process"/>
    <property type="evidence" value="ECO:0000318"/>
    <property type="project" value="GO_Central"/>
</dbReference>
<dbReference type="STRING" id="3880.A0A072V916"/>
<protein>
    <recommendedName>
        <fullName evidence="4">Pro-apoptotic serine protease NMA111</fullName>
    </recommendedName>
    <alternativeName>
        <fullName evidence="5">Pro-apoptotic serine protease nma111</fullName>
    </alternativeName>
</protein>
<dbReference type="Proteomes" id="UP000265566">
    <property type="component" value="Chromosome 3"/>
</dbReference>
<dbReference type="PANTHER" id="PTHR46366:SF1">
    <property type="entry name" value="PDZ DOMAIN-CONTAINING PROTEIN C1685.05"/>
    <property type="match status" value="1"/>
</dbReference>
<dbReference type="OrthoDB" id="4217619at2759"/>